<gene>
    <name evidence="9" type="primary">CLN3-L2</name>
    <name evidence="9" type="ORF">Hamer_G021226</name>
</gene>
<dbReference type="InterPro" id="IPR036259">
    <property type="entry name" value="MFS_trans_sf"/>
</dbReference>
<dbReference type="PRINTS" id="PR01315">
    <property type="entry name" value="BATTENIN"/>
</dbReference>
<organism evidence="9 10">
    <name type="scientific">Homarus americanus</name>
    <name type="common">American lobster</name>
    <dbReference type="NCBI Taxonomy" id="6706"/>
    <lineage>
        <taxon>Eukaryota</taxon>
        <taxon>Metazoa</taxon>
        <taxon>Ecdysozoa</taxon>
        <taxon>Arthropoda</taxon>
        <taxon>Crustacea</taxon>
        <taxon>Multicrustacea</taxon>
        <taxon>Malacostraca</taxon>
        <taxon>Eumalacostraca</taxon>
        <taxon>Eucarida</taxon>
        <taxon>Decapoda</taxon>
        <taxon>Pleocyemata</taxon>
        <taxon>Astacidea</taxon>
        <taxon>Nephropoidea</taxon>
        <taxon>Nephropidae</taxon>
        <taxon>Homarus</taxon>
    </lineage>
</organism>
<feature type="transmembrane region" description="Helical" evidence="7">
    <location>
        <begin position="46"/>
        <end position="66"/>
    </location>
</feature>
<dbReference type="GO" id="GO:0051453">
    <property type="term" value="P:regulation of intracellular pH"/>
    <property type="evidence" value="ECO:0007669"/>
    <property type="project" value="TreeGrafter"/>
</dbReference>
<feature type="transmembrane region" description="Helical" evidence="7">
    <location>
        <begin position="368"/>
        <end position="388"/>
    </location>
</feature>
<reference evidence="9" key="1">
    <citation type="journal article" date="2021" name="Sci. Adv.">
        <title>The American lobster genome reveals insights on longevity, neural, and immune adaptations.</title>
        <authorList>
            <person name="Polinski J.M."/>
            <person name="Zimin A.V."/>
            <person name="Clark K.F."/>
            <person name="Kohn A.B."/>
            <person name="Sadowski N."/>
            <person name="Timp W."/>
            <person name="Ptitsyn A."/>
            <person name="Khanna P."/>
            <person name="Romanova D.Y."/>
            <person name="Williams P."/>
            <person name="Greenwood S.J."/>
            <person name="Moroz L.L."/>
            <person name="Walt D.R."/>
            <person name="Bodnar A.G."/>
        </authorList>
    </citation>
    <scope>NUCLEOTIDE SEQUENCE</scope>
    <source>
        <strain evidence="9">GMGI-L3</strain>
    </source>
</reference>
<accession>A0A8J5MLD5</accession>
<feature type="transmembrane region" description="Helical" evidence="7">
    <location>
        <begin position="232"/>
        <end position="250"/>
    </location>
</feature>
<evidence type="ECO:0000256" key="2">
    <source>
        <dbReference type="ARBA" id="ARBA00007467"/>
    </source>
</evidence>
<evidence type="ECO:0000256" key="1">
    <source>
        <dbReference type="ARBA" id="ARBA00004127"/>
    </source>
</evidence>
<dbReference type="Proteomes" id="UP000747542">
    <property type="component" value="Unassembled WGS sequence"/>
</dbReference>
<keyword evidence="3" id="KW-0813">Transport</keyword>
<keyword evidence="5 7" id="KW-1133">Transmembrane helix</keyword>
<feature type="transmembrane region" description="Helical" evidence="7">
    <location>
        <begin position="170"/>
        <end position="193"/>
    </location>
</feature>
<feature type="transmembrane region" description="Helical" evidence="7">
    <location>
        <begin position="112"/>
        <end position="131"/>
    </location>
</feature>
<keyword evidence="7" id="KW-0458">Lysosome</keyword>
<comment type="similarity">
    <text evidence="2 7">Belongs to the battenin family.</text>
</comment>
<keyword evidence="6 7" id="KW-0472">Membrane</keyword>
<evidence type="ECO:0000256" key="6">
    <source>
        <dbReference type="ARBA" id="ARBA00023136"/>
    </source>
</evidence>
<dbReference type="InterPro" id="IPR018460">
    <property type="entry name" value="Battenin_disease_Cln3_subgr"/>
</dbReference>
<evidence type="ECO:0000313" key="9">
    <source>
        <dbReference type="EMBL" id="KAG7155482.1"/>
    </source>
</evidence>
<dbReference type="AlphaFoldDB" id="A0A8J5MLD5"/>
<dbReference type="GO" id="GO:0012505">
    <property type="term" value="C:endomembrane system"/>
    <property type="evidence" value="ECO:0007669"/>
    <property type="project" value="UniProtKB-SubCell"/>
</dbReference>
<evidence type="ECO:0000313" key="10">
    <source>
        <dbReference type="Proteomes" id="UP000747542"/>
    </source>
</evidence>
<protein>
    <recommendedName>
        <fullName evidence="7">Battenin</fullName>
    </recommendedName>
</protein>
<evidence type="ECO:0000256" key="7">
    <source>
        <dbReference type="RuleBase" id="RU361113"/>
    </source>
</evidence>
<dbReference type="Gene3D" id="1.20.1250.20">
    <property type="entry name" value="MFS general substrate transporter like domains"/>
    <property type="match status" value="1"/>
</dbReference>
<dbReference type="EMBL" id="JAHLQT010041527">
    <property type="protein sequence ID" value="KAG7155482.1"/>
    <property type="molecule type" value="Genomic_DNA"/>
</dbReference>
<keyword evidence="4 7" id="KW-0812">Transmembrane</keyword>
<dbReference type="GO" id="GO:0007040">
    <property type="term" value="P:lysosome organization"/>
    <property type="evidence" value="ECO:0007669"/>
    <property type="project" value="TreeGrafter"/>
</dbReference>
<evidence type="ECO:0000256" key="5">
    <source>
        <dbReference type="ARBA" id="ARBA00022989"/>
    </source>
</evidence>
<evidence type="ECO:0000256" key="4">
    <source>
        <dbReference type="ARBA" id="ARBA00022692"/>
    </source>
</evidence>
<keyword evidence="10" id="KW-1185">Reference proteome</keyword>
<dbReference type="PIRSF" id="PIRSF015974">
    <property type="entry name" value="CLN3_BTN1"/>
    <property type="match status" value="1"/>
</dbReference>
<comment type="caution">
    <text evidence="9">The sequence shown here is derived from an EMBL/GenBank/DDBJ whole genome shotgun (WGS) entry which is preliminary data.</text>
</comment>
<evidence type="ECO:0000256" key="3">
    <source>
        <dbReference type="ARBA" id="ARBA00022448"/>
    </source>
</evidence>
<name>A0A8J5MLD5_HOMAM</name>
<dbReference type="Pfam" id="PF02487">
    <property type="entry name" value="CLN3"/>
    <property type="match status" value="1"/>
</dbReference>
<sequence>MEQNGEDSHSSSDDYETAVEITPLQSQNNAKEDTVPRGKEQWQNLLAFWILGLTNNFGYVVMLSAAHDILSHDFTQDNGNVSFQSSWSTANTTTNPRDCNTVSTGAVLLADIVPALVIKMFAPFMCSYIQCTILTDTSLIHLYSLRVSAVVVLCSCSFAIVGAATSRTMAIVGVVFASAASGLGETSFLQYAANFHRNVLSTWSSGTGGAGVFGALAYAVLTSVGLTPRNSLLSMLLVPIAMALGFWVLLKHPHEPQCWTDCSNSCHVREEGERILSARDPPASLSLAHKFQAIPSLLRYMVPLTVVYIAEYVINQGLLELIYFPQEKMWLNHHEQYRWYQVIYQVGVFVSRSSVNCVHIHHIWKTSVLQVTWINVVLLLTCAIFWWIRSIWLVFVLVLWEGLLGGAAYVNTFYKISQEQVDDAHKEFAMGMTTFGDSMGVTIAGFIAIPLHNVICSLPLSRSHK</sequence>
<dbReference type="PANTHER" id="PTHR10981">
    <property type="entry name" value="BATTENIN"/>
    <property type="match status" value="1"/>
</dbReference>
<feature type="transmembrane region" description="Helical" evidence="7">
    <location>
        <begin position="435"/>
        <end position="455"/>
    </location>
</feature>
<feature type="transmembrane region" description="Helical" evidence="7">
    <location>
        <begin position="143"/>
        <end position="164"/>
    </location>
</feature>
<feature type="transmembrane region" description="Helical" evidence="7">
    <location>
        <begin position="205"/>
        <end position="226"/>
    </location>
</feature>
<dbReference type="GO" id="GO:0005765">
    <property type="term" value="C:lysosomal membrane"/>
    <property type="evidence" value="ECO:0007669"/>
    <property type="project" value="UniProtKB-SubCell"/>
</dbReference>
<feature type="compositionally biased region" description="Basic and acidic residues" evidence="8">
    <location>
        <begin position="1"/>
        <end position="12"/>
    </location>
</feature>
<proteinExistence type="inferred from homology"/>
<dbReference type="PANTHER" id="PTHR10981:SF0">
    <property type="entry name" value="BATTENIN"/>
    <property type="match status" value="1"/>
</dbReference>
<feature type="transmembrane region" description="Helical" evidence="7">
    <location>
        <begin position="394"/>
        <end position="414"/>
    </location>
</feature>
<dbReference type="SUPFAM" id="SSF103473">
    <property type="entry name" value="MFS general substrate transporter"/>
    <property type="match status" value="1"/>
</dbReference>
<comment type="subcellular location">
    <subcellularLocation>
        <location evidence="1">Endomembrane system</location>
        <topology evidence="1">Multi-pass membrane protein</topology>
    </subcellularLocation>
    <subcellularLocation>
        <location evidence="7">Lysosome membrane</location>
        <topology evidence="7">Multi-pass membrane protein</topology>
    </subcellularLocation>
</comment>
<dbReference type="InterPro" id="IPR003492">
    <property type="entry name" value="Battenin_disease_Cln3"/>
</dbReference>
<evidence type="ECO:0000256" key="8">
    <source>
        <dbReference type="SAM" id="MobiDB-lite"/>
    </source>
</evidence>
<feature type="region of interest" description="Disordered" evidence="8">
    <location>
        <begin position="1"/>
        <end position="36"/>
    </location>
</feature>